<dbReference type="AlphaFoldDB" id="A0A726Y8I0"/>
<gene>
    <name evidence="1" type="ORF">G3V02_003425</name>
</gene>
<dbReference type="EMBL" id="DAARBX010000017">
    <property type="protein sequence ID" value="HAE1794677.1"/>
    <property type="molecule type" value="Genomic_DNA"/>
</dbReference>
<reference evidence="1" key="1">
    <citation type="journal article" date="2018" name="Genome Biol.">
        <title>SKESA: strategic k-mer extension for scrupulous assemblies.</title>
        <authorList>
            <person name="Souvorov A."/>
            <person name="Agarwala R."/>
            <person name="Lipman D.J."/>
        </authorList>
    </citation>
    <scope>NUCLEOTIDE SEQUENCE</scope>
    <source>
        <strain evidence="1">BCW_2640</strain>
    </source>
</reference>
<protein>
    <submittedName>
        <fullName evidence="1">DUF1133 family protein</fullName>
    </submittedName>
</protein>
<proteinExistence type="predicted"/>
<organism evidence="1">
    <name type="scientific">Salmonella enterica subsp. enterica serovar Ank</name>
    <dbReference type="NCBI Taxonomy" id="1173578"/>
    <lineage>
        <taxon>Bacteria</taxon>
        <taxon>Pseudomonadati</taxon>
        <taxon>Pseudomonadota</taxon>
        <taxon>Gammaproteobacteria</taxon>
        <taxon>Enterobacterales</taxon>
        <taxon>Enterobacteriaceae</taxon>
        <taxon>Salmonella</taxon>
    </lineage>
</organism>
<reference evidence="1" key="2">
    <citation type="submission" date="2018-07" db="EMBL/GenBank/DDBJ databases">
        <authorList>
            <consortium name="NCBI Pathogen Detection Project"/>
        </authorList>
    </citation>
    <scope>NUCLEOTIDE SEQUENCE</scope>
    <source>
        <strain evidence="1">BCW_2640</strain>
    </source>
</reference>
<comment type="caution">
    <text evidence="1">The sequence shown here is derived from an EMBL/GenBank/DDBJ whole genome shotgun (WGS) entry which is preliminary data.</text>
</comment>
<name>A0A726Y8I0_SALET</name>
<dbReference type="InterPro" id="IPR010557">
    <property type="entry name" value="DUF1133"/>
</dbReference>
<sequence length="184" mass="21136">MIYPVTTGKPGEMLRLTTLETLWVQGKLRMWGRWSYIGNGHPGNIFNQLLVSKKITRTGARDALRLLKKSGTTRPELEQFLREILNGKQKSYLAYCTDSEALIIDRVIGEVLADHPALKALLHQRYEGRGMSKRKMAKLLNERHPDWCYATCRNRIDNWLKLAEFMLCLPMRDAFDADGKEIAG</sequence>
<dbReference type="Pfam" id="PF06576">
    <property type="entry name" value="DUF1133"/>
    <property type="match status" value="1"/>
</dbReference>
<accession>A0A726Y8I0</accession>
<evidence type="ECO:0000313" key="1">
    <source>
        <dbReference type="EMBL" id="HAE1794677.1"/>
    </source>
</evidence>